<dbReference type="InterPro" id="IPR025304">
    <property type="entry name" value="ALIX_V_dom"/>
</dbReference>
<feature type="compositionally biased region" description="Polar residues" evidence="6">
    <location>
        <begin position="1239"/>
        <end position="1268"/>
    </location>
</feature>
<dbReference type="Pfam" id="PF03097">
    <property type="entry name" value="BRO1"/>
    <property type="match status" value="1"/>
</dbReference>
<dbReference type="PROSITE" id="PS50056">
    <property type="entry name" value="TYR_PHOSPHATASE_2"/>
    <property type="match status" value="1"/>
</dbReference>
<reference evidence="12" key="2">
    <citation type="submission" date="2025-04" db="UniProtKB">
        <authorList>
            <consortium name="RefSeq"/>
        </authorList>
    </citation>
    <scope>IDENTIFICATION</scope>
    <source>
        <strain evidence="12">USDA-PBARC FA_bdor</strain>
        <tissue evidence="12">Whole organism</tissue>
    </source>
</reference>
<dbReference type="GO" id="GO:0032456">
    <property type="term" value="P:endocytic recycling"/>
    <property type="evidence" value="ECO:0007669"/>
    <property type="project" value="TreeGrafter"/>
</dbReference>
<evidence type="ECO:0000313" key="11">
    <source>
        <dbReference type="Proteomes" id="UP000694866"/>
    </source>
</evidence>
<dbReference type="InterPro" id="IPR029021">
    <property type="entry name" value="Prot-tyrosine_phosphatase-like"/>
</dbReference>
<dbReference type="KEGG" id="fas:105270687"/>
<feature type="region of interest" description="Disordered" evidence="6">
    <location>
        <begin position="1221"/>
        <end position="1269"/>
    </location>
</feature>
<dbReference type="GO" id="GO:0009653">
    <property type="term" value="P:anatomical structure morphogenesis"/>
    <property type="evidence" value="ECO:0007669"/>
    <property type="project" value="UniProtKB-ARBA"/>
</dbReference>
<dbReference type="EMBL" id="GBYB01001012">
    <property type="protein sequence ID" value="JAG70779.1"/>
    <property type="molecule type" value="Transcribed_RNA"/>
</dbReference>
<evidence type="ECO:0000256" key="6">
    <source>
        <dbReference type="SAM" id="MobiDB-lite"/>
    </source>
</evidence>
<organism evidence="10">
    <name type="scientific">Fopius arisanus</name>
    <dbReference type="NCBI Taxonomy" id="64838"/>
    <lineage>
        <taxon>Eukaryota</taxon>
        <taxon>Metazoa</taxon>
        <taxon>Ecdysozoa</taxon>
        <taxon>Arthropoda</taxon>
        <taxon>Hexapoda</taxon>
        <taxon>Insecta</taxon>
        <taxon>Pterygota</taxon>
        <taxon>Neoptera</taxon>
        <taxon>Endopterygota</taxon>
        <taxon>Hymenoptera</taxon>
        <taxon>Apocrita</taxon>
        <taxon>Ichneumonoidea</taxon>
        <taxon>Braconidae</taxon>
        <taxon>Opiinae</taxon>
        <taxon>Fopius</taxon>
    </lineage>
</organism>
<keyword evidence="11" id="KW-1185">Reference proteome</keyword>
<dbReference type="CTD" id="39610"/>
<feature type="domain" description="BRO1" evidence="9">
    <location>
        <begin position="8"/>
        <end position="411"/>
    </location>
</feature>
<accession>A0A0C9QK77</accession>
<feature type="compositionally biased region" description="Basic and acidic residues" evidence="6">
    <location>
        <begin position="562"/>
        <end position="577"/>
    </location>
</feature>
<keyword evidence="4" id="KW-0967">Endosome</keyword>
<dbReference type="GO" id="GO:0045022">
    <property type="term" value="P:early endosome to late endosome transport"/>
    <property type="evidence" value="ECO:0007669"/>
    <property type="project" value="TreeGrafter"/>
</dbReference>
<evidence type="ECO:0000259" key="9">
    <source>
        <dbReference type="PROSITE" id="PS51180"/>
    </source>
</evidence>
<evidence type="ECO:0000256" key="1">
    <source>
        <dbReference type="ARBA" id="ARBA00004177"/>
    </source>
</evidence>
<dbReference type="PANTHER" id="PTHR23030">
    <property type="entry name" value="PCD6 INTERACTING PROTEIN-RELATED"/>
    <property type="match status" value="1"/>
</dbReference>
<dbReference type="Gene3D" id="3.90.190.10">
    <property type="entry name" value="Protein tyrosine phosphatase superfamily"/>
    <property type="match status" value="1"/>
</dbReference>
<evidence type="ECO:0000256" key="3">
    <source>
        <dbReference type="ARBA" id="ARBA00022490"/>
    </source>
</evidence>
<dbReference type="InterPro" id="IPR000387">
    <property type="entry name" value="Tyr_Pase_dom"/>
</dbReference>
<feature type="domain" description="Tyrosine-protein phosphatase" evidence="7">
    <location>
        <begin position="1439"/>
        <end position="1693"/>
    </location>
</feature>
<feature type="compositionally biased region" description="Polar residues" evidence="6">
    <location>
        <begin position="1221"/>
        <end position="1232"/>
    </location>
</feature>
<gene>
    <name evidence="10" type="primary">Ptpn23</name>
    <name evidence="12" type="synonym">mop</name>
    <name evidence="10" type="ORF">g.17233</name>
</gene>
<feature type="domain" description="Tyrosine specific protein phosphatases" evidence="8">
    <location>
        <begin position="1608"/>
        <end position="1685"/>
    </location>
</feature>
<accession>A0A9R1U7G6</accession>
<dbReference type="InterPro" id="IPR000242">
    <property type="entry name" value="PTP_cat"/>
</dbReference>
<dbReference type="Gene3D" id="1.20.140.50">
    <property type="entry name" value="alix/aip1 like domains"/>
    <property type="match status" value="1"/>
</dbReference>
<evidence type="ECO:0000313" key="10">
    <source>
        <dbReference type="EMBL" id="JAG70779.1"/>
    </source>
</evidence>
<dbReference type="RefSeq" id="XP_011310092.1">
    <property type="nucleotide sequence ID" value="XM_011311790.1"/>
</dbReference>
<evidence type="ECO:0000259" key="7">
    <source>
        <dbReference type="PROSITE" id="PS50055"/>
    </source>
</evidence>
<dbReference type="InterPro" id="IPR003595">
    <property type="entry name" value="Tyr_Pase_cat"/>
</dbReference>
<evidence type="ECO:0000313" key="12">
    <source>
        <dbReference type="RefSeq" id="XP_011310092.1"/>
    </source>
</evidence>
<dbReference type="OrthoDB" id="10266451at2759"/>
<evidence type="ECO:0000256" key="2">
    <source>
        <dbReference type="ARBA" id="ARBA00004496"/>
    </source>
</evidence>
<evidence type="ECO:0000259" key="8">
    <source>
        <dbReference type="PROSITE" id="PS50056"/>
    </source>
</evidence>
<dbReference type="GO" id="GO:0004725">
    <property type="term" value="F:protein tyrosine phosphatase activity"/>
    <property type="evidence" value="ECO:0007669"/>
    <property type="project" value="InterPro"/>
</dbReference>
<feature type="region of interest" description="Disordered" evidence="6">
    <location>
        <begin position="1294"/>
        <end position="1326"/>
    </location>
</feature>
<dbReference type="PROSITE" id="PS50055">
    <property type="entry name" value="TYR_PHOSPHATASE_PTP"/>
    <property type="match status" value="1"/>
</dbReference>
<dbReference type="GO" id="GO:0005768">
    <property type="term" value="C:endosome"/>
    <property type="evidence" value="ECO:0007669"/>
    <property type="project" value="UniProtKB-SubCell"/>
</dbReference>
<feature type="region of interest" description="Disordered" evidence="6">
    <location>
        <begin position="1745"/>
        <end position="1784"/>
    </location>
</feature>
<dbReference type="Gene3D" id="1.20.120.560">
    <property type="entry name" value="alix/aip1 in complex with the ypdl late domain"/>
    <property type="match status" value="1"/>
</dbReference>
<name>A0A0C9QK77_9HYME</name>
<comment type="subcellular location">
    <subcellularLocation>
        <location evidence="2">Cytoplasm</location>
    </subcellularLocation>
    <subcellularLocation>
        <location evidence="1">Endosome</location>
    </subcellularLocation>
</comment>
<sequence>MEAVPRLPMLSFQLRVSPEATTFVKLKQYIRDFYNEDPESYSQEIHQLEHLRGMAVRPPIAVTGSSVLKKYYCQLHFVQSRFPMGQDEVAAVPFSWKDPYTNFVFTLPNIRFEFISILYNIGAIHSQLGSKTERTSADGMKMACSHFQCAAWAFEHLQSNSQLPGVDMSSDLMRFMHQLSLAQAQECILEKSMLDNRKPTIVAKVAKQIVDYYNVALRTLEPTNNDESPIGETVGSKIYKSWKNYVKFKRSYHMSVTYLYQGLAAEEQQKMGERVAFYNAALTALNTSRGLHTSAKGAGGITGIPTEKDAIEEALVFTNDVIEGKRKAAKNENEFIYHEEIPEKDLLPSVNGASLVKGMSFNVNDPEISGPDIFARLVPMQVHEASSLYSEEKAKILRSVGGKIEEKDQILETYLSSLKLQHLSLWDPDVQNSSDEILELPEELVERCAALNAKPDAIRDLEDMMSKLSITYGDVETMLKEIGKILREEEMKERQYQEAMGKRPPSIVATDLTREAKKYEEAHTKASESNQALHRAMALHLNNLQALCQPLSDLSSSIPTVKQERDSASGSESDRGNVRELKRILAKVEEMQRQRSDLHAKLRESISQDNLTRLLVTATAESVPLDALFSEQLEKHQSLVDLIEKNLAAQDNILTALTDAYARTAETRKSVDEILKRRDMTISSLITSYDAYEDLMSKSSKGLEFYRKLEVNVTKLLQRVKSTCRVQEEEREQIMARNEKPQVYTDENSISPGDKKASGSGMKLRDHLMNRMKTNPMTSNYYQFEGKQQIPVVSVQPNTHTLSSGTPVPNPPTNSDVKYQEQGYQGYQGFHYSNQGYYQINQVSPQVNPQVNTYSYSSGFDSSQGLPRSITTNSDNMYHQAGTTPTEVASDSALYAGYANFKGEGDYQASQAPGYPPGSHQPVPNSNYPYPDYSAGKAQDYQGYYQAAGAGMQTGDQKSLTIVNQSPGHVPPGPTRPEVAVTPQAQVQPIPATPQAHVQPTPVIPQAQVHPTVPDNREGYVYPQVNSPRDYGGQGYGTVAVPGISGSSAHYGNSGMVGDQMGYYKQMVSAVGQTPQATQPSNYSGYVQGYNQVTTTNITANYSKPSDTIIQSHAKSTGAYAPTQNYQSYSIQGHQGSVQMYPNYSQAYNSGGGWQGHTDSYQGHPGYSYDSTSGIYQYSSGYSQQIQAPQVQITLADGSNNQVNSHYTSANNAAITHLTSSPYSNGGINQQNGEDKDYYQSQKVQGSNQVPHNYNQPAGVSNQGTPHINQALYGYTPDQGSHNQAHDEVIDQVSNQTPSSPIPDQALTQKEGTKRSHGYSQPVPEKSNLDLLAELDITINHAPLVPEIQTSEMPKHVKEEKIQEEMKESDSVNKEERPFQDEKHENLQIVWDTWYNDVQPKKDPLGDPVVLQKFITEIEKYEKFVDSLTVKTLSGSTNLENKWREIRDFEERESKRQGFTAAGMHTGENRSPEWIPYDSTRVKLGEGNSDYINASHVKDLTQWTPMFIVTQAPLEGTIEAFWGMIWEQGSEVIACLCSDDQLTPQEIYWPSEPLSIGNFTLRLKTLTNHSSYIRRVIAVFNTRERTEKIIVHMQYSSWPSGGFPSSPGTFLSFATDIMSEQALRHCPKPIVVHCITGGSLSGLFLLAATAVCHVRAGHGIVDVPLVLSTLVKYRKCLIHRDSLIFGYRMVLYYAQDSLMKRGILSSTRSTFDGFDSLKGKGKNVKHCHPSDDFLHNLGVGGITRQSNETASQIKPKTSDTDDKTDRVKPVDPLSQLDPLWSIRK</sequence>
<keyword evidence="5" id="KW-0175">Coiled coil</keyword>
<evidence type="ECO:0000256" key="5">
    <source>
        <dbReference type="SAM" id="Coils"/>
    </source>
</evidence>
<dbReference type="PROSITE" id="PS51180">
    <property type="entry name" value="BRO1"/>
    <property type="match status" value="1"/>
</dbReference>
<dbReference type="SMART" id="SM00404">
    <property type="entry name" value="PTPc_motif"/>
    <property type="match status" value="1"/>
</dbReference>
<dbReference type="Pfam" id="PF13949">
    <property type="entry name" value="ALIX_LYPXL_bnd"/>
    <property type="match status" value="1"/>
</dbReference>
<dbReference type="CDD" id="cd09234">
    <property type="entry name" value="V_HD-PTP_like"/>
    <property type="match status" value="1"/>
</dbReference>
<dbReference type="PANTHER" id="PTHR23030:SF30">
    <property type="entry name" value="TYROSINE-PROTEIN PHOSPHATASE NON-RECEPTOR TYPE 23"/>
    <property type="match status" value="1"/>
</dbReference>
<dbReference type="Proteomes" id="UP000694866">
    <property type="component" value="Unplaced"/>
</dbReference>
<dbReference type="Gene3D" id="1.25.40.280">
    <property type="entry name" value="alix/aip1 like domains"/>
    <property type="match status" value="1"/>
</dbReference>
<feature type="coiled-coil region" evidence="5">
    <location>
        <begin position="581"/>
        <end position="608"/>
    </location>
</feature>
<protein>
    <submittedName>
        <fullName evidence="10">Ptpn23 protein</fullName>
    </submittedName>
    <submittedName>
        <fullName evidence="12">Tyrosine-protein phosphatase non-receptor type 23 isoform X1</fullName>
    </submittedName>
</protein>
<dbReference type="SUPFAM" id="SSF52799">
    <property type="entry name" value="(Phosphotyrosine protein) phosphatases II"/>
    <property type="match status" value="1"/>
</dbReference>
<proteinExistence type="predicted"/>
<dbReference type="InterPro" id="IPR004328">
    <property type="entry name" value="BRO1_dom"/>
</dbReference>
<reference evidence="10" key="1">
    <citation type="submission" date="2015-01" db="EMBL/GenBank/DDBJ databases">
        <title>Transcriptome Assembly of Fopius arisanus.</title>
        <authorList>
            <person name="Geib S."/>
        </authorList>
    </citation>
    <scope>NUCLEOTIDE SEQUENCE</scope>
</reference>
<dbReference type="SMART" id="SM00194">
    <property type="entry name" value="PTPc"/>
    <property type="match status" value="1"/>
</dbReference>
<feature type="region of interest" description="Disordered" evidence="6">
    <location>
        <begin position="558"/>
        <end position="577"/>
    </location>
</feature>
<dbReference type="PRINTS" id="PR00700">
    <property type="entry name" value="PRTYPHPHTASE"/>
</dbReference>
<dbReference type="SMART" id="SM01041">
    <property type="entry name" value="BRO1"/>
    <property type="match status" value="1"/>
</dbReference>
<dbReference type="InterPro" id="IPR038499">
    <property type="entry name" value="BRO1_sf"/>
</dbReference>
<dbReference type="Pfam" id="PF00102">
    <property type="entry name" value="Y_phosphatase"/>
    <property type="match status" value="1"/>
</dbReference>
<feature type="compositionally biased region" description="Basic and acidic residues" evidence="6">
    <location>
        <begin position="1756"/>
        <end position="1769"/>
    </location>
</feature>
<evidence type="ECO:0000256" key="4">
    <source>
        <dbReference type="ARBA" id="ARBA00022753"/>
    </source>
</evidence>
<keyword evidence="3" id="KW-0963">Cytoplasm</keyword>
<dbReference type="GO" id="GO:0048666">
    <property type="term" value="P:neuron development"/>
    <property type="evidence" value="ECO:0007669"/>
    <property type="project" value="UniProtKB-ARBA"/>
</dbReference>
<dbReference type="GO" id="GO:0043328">
    <property type="term" value="P:protein transport to vacuole involved in ubiquitin-dependent protein catabolic process via the multivesicular body sorting pathway"/>
    <property type="evidence" value="ECO:0007669"/>
    <property type="project" value="TreeGrafter"/>
</dbReference>
<dbReference type="GeneID" id="105270687"/>